<protein>
    <recommendedName>
        <fullName evidence="4">SipL SPOCS domain-containing protein</fullName>
    </recommendedName>
</protein>
<dbReference type="AlphaFoldDB" id="A0A0M0GEK7"/>
<dbReference type="NCBIfam" id="NF045794">
    <property type="entry name" value="CsxC_fam"/>
    <property type="match status" value="1"/>
</dbReference>
<name>A0A0M0GEK7_SPOGL</name>
<comment type="caution">
    <text evidence="2">The sequence shown here is derived from an EMBL/GenBank/DDBJ whole genome shotgun (WGS) entry which is preliminary data.</text>
</comment>
<dbReference type="InterPro" id="IPR054845">
    <property type="entry name" value="Exosporium_prot_C"/>
</dbReference>
<evidence type="ECO:0008006" key="4">
    <source>
        <dbReference type="Google" id="ProtNLM"/>
    </source>
</evidence>
<dbReference type="RefSeq" id="WP_053435726.1">
    <property type="nucleotide sequence ID" value="NZ_LGUF01000007.1"/>
</dbReference>
<accession>A0A0M0GEK7</accession>
<proteinExistence type="predicted"/>
<organism evidence="2 3">
    <name type="scientific">Sporosarcina globispora</name>
    <name type="common">Bacillus globisporus</name>
    <dbReference type="NCBI Taxonomy" id="1459"/>
    <lineage>
        <taxon>Bacteria</taxon>
        <taxon>Bacillati</taxon>
        <taxon>Bacillota</taxon>
        <taxon>Bacilli</taxon>
        <taxon>Bacillales</taxon>
        <taxon>Caryophanaceae</taxon>
        <taxon>Sporosarcina</taxon>
    </lineage>
</organism>
<evidence type="ECO:0000256" key="1">
    <source>
        <dbReference type="SAM" id="MobiDB-lite"/>
    </source>
</evidence>
<dbReference type="EMBL" id="LGUF01000007">
    <property type="protein sequence ID" value="KON88350.1"/>
    <property type="molecule type" value="Genomic_DNA"/>
</dbReference>
<feature type="region of interest" description="Disordered" evidence="1">
    <location>
        <begin position="228"/>
        <end position="252"/>
    </location>
</feature>
<keyword evidence="3" id="KW-1185">Reference proteome</keyword>
<dbReference type="Proteomes" id="UP000037109">
    <property type="component" value="Unassembled WGS sequence"/>
</dbReference>
<gene>
    <name evidence="2" type="ORF">AF332_17095</name>
</gene>
<evidence type="ECO:0000313" key="3">
    <source>
        <dbReference type="Proteomes" id="UP000037109"/>
    </source>
</evidence>
<dbReference type="PATRIC" id="fig|1459.3.peg.3746"/>
<evidence type="ECO:0000313" key="2">
    <source>
        <dbReference type="EMBL" id="KON88350.1"/>
    </source>
</evidence>
<sequence>MKNNTGHGCGCNDHKACPPMPAGHEVKSKSTGCDIDTFLIGGTEETVVLADVTVETLVEADIHLPTFATDIKNIRKNVHLTQCKATPDFSDPFRVKLFVEGFVHKNIQFVDGGSCVRDFSVNVPFRCFDFVDLINPVAFPFGDPFSSKDSGNLEIREISKDGMSADRCNFGSITFEINNEPIKCKLLASQVDQWDILSDFDNWGRFNKITEKMNVVLFLKLSQKQQVAEPSPNGSTGAEAMAAKFKKITRRR</sequence>
<reference evidence="3" key="1">
    <citation type="submission" date="2015-07" db="EMBL/GenBank/DDBJ databases">
        <title>Fjat-10036 dsm4.</title>
        <authorList>
            <person name="Liu B."/>
            <person name="Wang J."/>
            <person name="Zhu Y."/>
            <person name="Liu G."/>
            <person name="Chen Q."/>
            <person name="Chen Z."/>
            <person name="Lan J."/>
            <person name="Che J."/>
            <person name="Ge C."/>
            <person name="Shi H."/>
            <person name="Pan Z."/>
            <person name="Liu X."/>
        </authorList>
    </citation>
    <scope>NUCLEOTIDE SEQUENCE [LARGE SCALE GENOMIC DNA]</scope>
    <source>
        <strain evidence="3">DSM 4</strain>
    </source>
</reference>